<sequence length="94" mass="10808">MFTNLEIQENTSRRFNHVRLTIEGANVVIKSLAGDDRGQQVVIPINKLESQVFDLYWGGQRWSFEFSGVTWTVFEIGLGLFEYIKKNLPEKVAS</sequence>
<gene>
    <name evidence="2" type="ORF">A5888_000399</name>
    <name evidence="1" type="ORF">A5888_000433</name>
</gene>
<organism evidence="1">
    <name type="scientific">Candidatus Enterococcus clewellii</name>
    <dbReference type="NCBI Taxonomy" id="1834193"/>
    <lineage>
        <taxon>Bacteria</taxon>
        <taxon>Bacillati</taxon>
        <taxon>Bacillota</taxon>
        <taxon>Bacilli</taxon>
        <taxon>Lactobacillales</taxon>
        <taxon>Enterococcaceae</taxon>
        <taxon>Enterococcus</taxon>
    </lineage>
</organism>
<keyword evidence="3" id="KW-1185">Reference proteome</keyword>
<dbReference type="Proteomes" id="UP000195141">
    <property type="component" value="Chromosome"/>
</dbReference>
<evidence type="ECO:0000313" key="3">
    <source>
        <dbReference type="Proteomes" id="UP000195141"/>
    </source>
</evidence>
<evidence type="ECO:0000313" key="2">
    <source>
        <dbReference type="EMBL" id="WYJ88680.1"/>
    </source>
</evidence>
<proteinExistence type="predicted"/>
<reference evidence="1" key="1">
    <citation type="submission" date="2017-05" db="EMBL/GenBank/DDBJ databases">
        <title>The Genome Sequence of Enterococcus sp. 9E7_DIV0242.</title>
        <authorList>
            <consortium name="The Broad Institute Genomics Platform"/>
            <consortium name="The Broad Institute Genomic Center for Infectious Diseases"/>
            <person name="Earl A."/>
            <person name="Manson A."/>
            <person name="Schwartman J."/>
            <person name="Gilmore M."/>
            <person name="Abouelleil A."/>
            <person name="Cao P."/>
            <person name="Chapman S."/>
            <person name="Cusick C."/>
            <person name="Shea T."/>
            <person name="Young S."/>
            <person name="Neafsey D."/>
            <person name="Nusbaum C."/>
            <person name="Birren B."/>
        </authorList>
    </citation>
    <scope>NUCLEOTIDE SEQUENCE [LARGE SCALE GENOMIC DNA]</scope>
    <source>
        <strain evidence="1">9E7_DIV0242</strain>
    </source>
</reference>
<dbReference type="OrthoDB" id="2320264at2"/>
<dbReference type="EMBL" id="CP147247">
    <property type="protein sequence ID" value="WYJ88680.1"/>
    <property type="molecule type" value="Genomic_DNA"/>
</dbReference>
<reference evidence="2" key="3">
    <citation type="submission" date="2024-03" db="EMBL/GenBank/DDBJ databases">
        <title>The Genome Sequence of Enterococcus sp. DIV0242b.</title>
        <authorList>
            <consortium name="The Broad Institute Genomics Platform"/>
            <consortium name="The Broad Institute Microbial Omics Core"/>
            <consortium name="The Broad Institute Genomic Center for Infectious Diseases"/>
            <person name="Earl A."/>
            <person name="Manson A."/>
            <person name="Gilmore M."/>
            <person name="Schwartman J."/>
            <person name="Shea T."/>
            <person name="Abouelleil A."/>
            <person name="Cao P."/>
            <person name="Chapman S."/>
            <person name="Cusick C."/>
            <person name="Young S."/>
            <person name="Neafsey D."/>
            <person name="Nusbaum C."/>
            <person name="Birren B."/>
        </authorList>
    </citation>
    <scope>NUCLEOTIDE SEQUENCE</scope>
    <source>
        <strain evidence="2">9E7_DIV0242</strain>
    </source>
</reference>
<dbReference type="AlphaFoldDB" id="A0A242KC22"/>
<protein>
    <submittedName>
        <fullName evidence="1">Uncharacterized protein</fullName>
    </submittedName>
</protein>
<reference evidence="2" key="2">
    <citation type="submission" date="2017-05" db="EMBL/GenBank/DDBJ databases">
        <authorList>
            <consortium name="The Broad Institute Genomics Platform"/>
            <consortium name="The Broad Institute Genomic Center for Infectious Diseases"/>
            <person name="Earl A."/>
            <person name="Manson A."/>
            <person name="Schwartman J."/>
            <person name="Gilmore M."/>
            <person name="Abouelleil A."/>
            <person name="Cao P."/>
            <person name="Chapman S."/>
            <person name="Cusick C."/>
            <person name="Shea T."/>
            <person name="Young S."/>
            <person name="Neafsey D."/>
            <person name="Nusbaum C."/>
            <person name="Birren B."/>
        </authorList>
    </citation>
    <scope>NUCLEOTIDE SEQUENCE</scope>
    <source>
        <strain evidence="2">9E7_DIV0242</strain>
    </source>
</reference>
<evidence type="ECO:0000313" key="1">
    <source>
        <dbReference type="EMBL" id="OTP18619.1"/>
    </source>
</evidence>
<accession>A0A242KC22</accession>
<dbReference type="RefSeq" id="WP_086347589.1">
    <property type="nucleotide sequence ID" value="NZ_CP147247.1"/>
</dbReference>
<dbReference type="EMBL" id="NGMM01000001">
    <property type="protein sequence ID" value="OTP18619.1"/>
    <property type="molecule type" value="Genomic_DNA"/>
</dbReference>
<name>A0A242KC22_9ENTE</name>